<dbReference type="SUPFAM" id="SSF55874">
    <property type="entry name" value="ATPase domain of HSP90 chaperone/DNA topoisomerase II/histidine kinase"/>
    <property type="match status" value="1"/>
</dbReference>
<dbReference type="InterPro" id="IPR017205">
    <property type="entry name" value="Sig_transdc_His_kinase_ChrS"/>
</dbReference>
<dbReference type="InterPro" id="IPR005467">
    <property type="entry name" value="His_kinase_dom"/>
</dbReference>
<dbReference type="PANTHER" id="PTHR24421:SF10">
    <property type="entry name" value="NITRATE_NITRITE SENSOR PROTEIN NARQ"/>
    <property type="match status" value="1"/>
</dbReference>
<keyword evidence="9" id="KW-0472">Membrane</keyword>
<dbReference type="Gene3D" id="1.20.5.1930">
    <property type="match status" value="1"/>
</dbReference>
<keyword evidence="3" id="KW-0597">Phosphoprotein</keyword>
<evidence type="ECO:0000256" key="2">
    <source>
        <dbReference type="ARBA" id="ARBA00012438"/>
    </source>
</evidence>
<dbReference type="CDD" id="cd16917">
    <property type="entry name" value="HATPase_UhpB-NarQ-NarX-like"/>
    <property type="match status" value="1"/>
</dbReference>
<dbReference type="PANTHER" id="PTHR24421">
    <property type="entry name" value="NITRATE/NITRITE SENSOR PROTEIN NARX-RELATED"/>
    <property type="match status" value="1"/>
</dbReference>
<dbReference type="EMBL" id="SIJK02000046">
    <property type="protein sequence ID" value="MBP1467890.1"/>
    <property type="molecule type" value="Genomic_DNA"/>
</dbReference>
<evidence type="ECO:0000259" key="10">
    <source>
        <dbReference type="PROSITE" id="PS50109"/>
    </source>
</evidence>
<dbReference type="Pfam" id="PF07730">
    <property type="entry name" value="HisKA_3"/>
    <property type="match status" value="1"/>
</dbReference>
<keyword evidence="4" id="KW-0808">Transferase</keyword>
<feature type="domain" description="Histidine kinase" evidence="10">
    <location>
        <begin position="317"/>
        <end position="410"/>
    </location>
</feature>
<dbReference type="InterPro" id="IPR036890">
    <property type="entry name" value="HATPase_C_sf"/>
</dbReference>
<evidence type="ECO:0000256" key="8">
    <source>
        <dbReference type="ARBA" id="ARBA00023012"/>
    </source>
</evidence>
<name>A0ABS4DEM8_9CHLR</name>
<dbReference type="PROSITE" id="PS50109">
    <property type="entry name" value="HIS_KIN"/>
    <property type="match status" value="1"/>
</dbReference>
<dbReference type="InterPro" id="IPR003594">
    <property type="entry name" value="HATPase_dom"/>
</dbReference>
<dbReference type="EC" id="2.7.13.3" evidence="2"/>
<sequence length="416" mass="45201">MVAEKTRPDDPFHDHHDAIPHGSVLNVSGVLAALVSVGLPLATGVIEGWSLLRVLTYLVLAIGFLGLVIGYLVSSRIMIWANARIGLFLTLSGLFGAALLVISGETRTQPLALTVPFVIAVLSLAPRQASWVGVSYLMLILGGLWLGGVRVPEVLFTAVAIYVSIFLFMYAVVQIALTQAQQRQQATALAHENARLAREAGAAATLAERNRIARELHDTIAQGLTAITMQLEAAQRAFDRDPERARVRLARAHELARTTLGDVRRSVWTLAETSLSDKQIDFVLQQQARQFQDRTGIATTWIYAGPGLALPPEQAEQVARIVQEALVNIEKHAYARHVEVGLESDEAVYRVWVRDDGVGFDAALPVASTHRGGFGLISLRERARLAGGDLQLASRVGGGTTLSLILPVDQKRDEER</sequence>
<dbReference type="GO" id="GO:0016301">
    <property type="term" value="F:kinase activity"/>
    <property type="evidence" value="ECO:0007669"/>
    <property type="project" value="UniProtKB-KW"/>
</dbReference>
<feature type="transmembrane region" description="Helical" evidence="9">
    <location>
        <begin position="131"/>
        <end position="148"/>
    </location>
</feature>
<keyword evidence="12" id="KW-1185">Reference proteome</keyword>
<keyword evidence="5" id="KW-0547">Nucleotide-binding</keyword>
<dbReference type="InterPro" id="IPR050482">
    <property type="entry name" value="Sensor_HK_TwoCompSys"/>
</dbReference>
<protein>
    <recommendedName>
        <fullName evidence="2">histidine kinase</fullName>
        <ecNumber evidence="2">2.7.13.3</ecNumber>
    </recommendedName>
</protein>
<evidence type="ECO:0000256" key="5">
    <source>
        <dbReference type="ARBA" id="ARBA00022741"/>
    </source>
</evidence>
<dbReference type="RefSeq" id="WP_167857486.1">
    <property type="nucleotide sequence ID" value="NZ_SIJK02000046.1"/>
</dbReference>
<feature type="transmembrane region" description="Helical" evidence="9">
    <location>
        <begin position="24"/>
        <end position="42"/>
    </location>
</feature>
<evidence type="ECO:0000256" key="9">
    <source>
        <dbReference type="SAM" id="Phobius"/>
    </source>
</evidence>
<keyword evidence="7" id="KW-0067">ATP-binding</keyword>
<evidence type="ECO:0000256" key="4">
    <source>
        <dbReference type="ARBA" id="ARBA00022679"/>
    </source>
</evidence>
<evidence type="ECO:0000313" key="11">
    <source>
        <dbReference type="EMBL" id="MBP1467890.1"/>
    </source>
</evidence>
<feature type="transmembrane region" description="Helical" evidence="9">
    <location>
        <begin position="54"/>
        <end position="73"/>
    </location>
</feature>
<proteinExistence type="predicted"/>
<evidence type="ECO:0000313" key="12">
    <source>
        <dbReference type="Proteomes" id="UP001193081"/>
    </source>
</evidence>
<dbReference type="SMART" id="SM00387">
    <property type="entry name" value="HATPase_c"/>
    <property type="match status" value="1"/>
</dbReference>
<dbReference type="Pfam" id="PF02518">
    <property type="entry name" value="HATPase_c"/>
    <property type="match status" value="1"/>
</dbReference>
<feature type="transmembrane region" description="Helical" evidence="9">
    <location>
        <begin position="154"/>
        <end position="173"/>
    </location>
</feature>
<dbReference type="InterPro" id="IPR011712">
    <property type="entry name" value="Sig_transdc_His_kin_sub3_dim/P"/>
</dbReference>
<dbReference type="Proteomes" id="UP001193081">
    <property type="component" value="Unassembled WGS sequence"/>
</dbReference>
<evidence type="ECO:0000256" key="6">
    <source>
        <dbReference type="ARBA" id="ARBA00022777"/>
    </source>
</evidence>
<reference evidence="11 12" key="1">
    <citation type="submission" date="2021-03" db="EMBL/GenBank/DDBJ databases">
        <authorList>
            <person name="Grouzdev D.S."/>
        </authorList>
    </citation>
    <scope>NUCLEOTIDE SEQUENCE [LARGE SCALE GENOMIC DNA]</scope>
    <source>
        <strain evidence="11 12">M50-1</strain>
    </source>
</reference>
<evidence type="ECO:0000256" key="1">
    <source>
        <dbReference type="ARBA" id="ARBA00000085"/>
    </source>
</evidence>
<comment type="catalytic activity">
    <reaction evidence="1">
        <text>ATP + protein L-histidine = ADP + protein N-phospho-L-histidine.</text>
        <dbReference type="EC" id="2.7.13.3"/>
    </reaction>
</comment>
<accession>A0ABS4DEM8</accession>
<dbReference type="Gene3D" id="3.30.565.10">
    <property type="entry name" value="Histidine kinase-like ATPase, C-terminal domain"/>
    <property type="match status" value="1"/>
</dbReference>
<keyword evidence="8" id="KW-0902">Two-component regulatory system</keyword>
<keyword evidence="6 11" id="KW-0418">Kinase</keyword>
<dbReference type="PIRSF" id="PIRSF037434">
    <property type="entry name" value="STHK_ChrS"/>
    <property type="match status" value="1"/>
</dbReference>
<keyword evidence="9" id="KW-0812">Transmembrane</keyword>
<comment type="caution">
    <text evidence="11">The sequence shown here is derived from an EMBL/GenBank/DDBJ whole genome shotgun (WGS) entry which is preliminary data.</text>
</comment>
<organism evidence="11 12">
    <name type="scientific">Candidatus Chloroploca mongolica</name>
    <dbReference type="NCBI Taxonomy" id="2528176"/>
    <lineage>
        <taxon>Bacteria</taxon>
        <taxon>Bacillati</taxon>
        <taxon>Chloroflexota</taxon>
        <taxon>Chloroflexia</taxon>
        <taxon>Chloroflexales</taxon>
        <taxon>Chloroflexineae</taxon>
        <taxon>Oscillochloridaceae</taxon>
        <taxon>Candidatus Chloroploca</taxon>
    </lineage>
</organism>
<keyword evidence="9" id="KW-1133">Transmembrane helix</keyword>
<feature type="transmembrane region" description="Helical" evidence="9">
    <location>
        <begin position="108"/>
        <end position="124"/>
    </location>
</feature>
<evidence type="ECO:0000256" key="3">
    <source>
        <dbReference type="ARBA" id="ARBA00022553"/>
    </source>
</evidence>
<evidence type="ECO:0000256" key="7">
    <source>
        <dbReference type="ARBA" id="ARBA00022840"/>
    </source>
</evidence>
<gene>
    <name evidence="11" type="ORF">EYB53_019395</name>
</gene>
<feature type="transmembrane region" description="Helical" evidence="9">
    <location>
        <begin position="85"/>
        <end position="102"/>
    </location>
</feature>